<feature type="signal peptide" evidence="1">
    <location>
        <begin position="1"/>
        <end position="23"/>
    </location>
</feature>
<reference evidence="2" key="1">
    <citation type="submission" date="2023-07" db="EMBL/GenBank/DDBJ databases">
        <title>Chromosome-level genome assembly of Artemia franciscana.</title>
        <authorList>
            <person name="Jo E."/>
        </authorList>
    </citation>
    <scope>NUCLEOTIDE SEQUENCE</scope>
    <source>
        <tissue evidence="2">Whole body</tissue>
    </source>
</reference>
<dbReference type="EMBL" id="JAVRJZ010000002">
    <property type="protein sequence ID" value="KAK2725874.1"/>
    <property type="molecule type" value="Genomic_DNA"/>
</dbReference>
<keyword evidence="3" id="KW-1185">Reference proteome</keyword>
<evidence type="ECO:0000313" key="2">
    <source>
        <dbReference type="EMBL" id="KAK2725874.1"/>
    </source>
</evidence>
<organism evidence="2 3">
    <name type="scientific">Artemia franciscana</name>
    <name type="common">Brine shrimp</name>
    <name type="synonym">Artemia sanfranciscana</name>
    <dbReference type="NCBI Taxonomy" id="6661"/>
    <lineage>
        <taxon>Eukaryota</taxon>
        <taxon>Metazoa</taxon>
        <taxon>Ecdysozoa</taxon>
        <taxon>Arthropoda</taxon>
        <taxon>Crustacea</taxon>
        <taxon>Branchiopoda</taxon>
        <taxon>Anostraca</taxon>
        <taxon>Artemiidae</taxon>
        <taxon>Artemia</taxon>
    </lineage>
</organism>
<protein>
    <submittedName>
        <fullName evidence="2">Uncharacterized protein</fullName>
    </submittedName>
</protein>
<sequence>MRILMNFFISIVVALILVPVSWTAYLGQRMHFAVQERTAFRCPAFLGYAVKETRSCFLDSVSWTAYAFRCPRKDSISLSSISWIRCQRNSFLFLGQRILDSVCISLSKKGQHFAVQHFLDTLSKKLVPVSWTAYLGQRMHFAVQHFLDTLSKKLVPVSWTAYLGQRMHFAVQERTAFLCPVFLGYAVKETRSCFLDSVSWTAYAFRCPRKDSISLSSTSWIRCPRNSFLFLGQRILDSVCISLSKKGQHFAVQHFLDTLSKELVPVSWTAYLGQRMHFAVQERTAFRCPAFLGYAVKETRSCFLDSVSWTAYAFRCPRKDSISLSSISWIRCPRNSFLFLGQRMHFAVQHFLDTLSKKLVPVSWTAYLGQRMHFAVQERTAFRCPVFLGYAVQETRSCFLDSVSWTAYAFRCPRKDSISLSSISEENLFAVQKKTSEIG</sequence>
<gene>
    <name evidence="2" type="ORF">QYM36_000371</name>
</gene>
<accession>A0AA88IEN2</accession>
<evidence type="ECO:0000256" key="1">
    <source>
        <dbReference type="SAM" id="SignalP"/>
    </source>
</evidence>
<evidence type="ECO:0000313" key="3">
    <source>
        <dbReference type="Proteomes" id="UP001187531"/>
    </source>
</evidence>
<comment type="caution">
    <text evidence="2">The sequence shown here is derived from an EMBL/GenBank/DDBJ whole genome shotgun (WGS) entry which is preliminary data.</text>
</comment>
<name>A0AA88IEN2_ARTSF</name>
<proteinExistence type="predicted"/>
<keyword evidence="1" id="KW-0732">Signal</keyword>
<dbReference type="Proteomes" id="UP001187531">
    <property type="component" value="Unassembled WGS sequence"/>
</dbReference>
<dbReference type="AlphaFoldDB" id="A0AA88IEN2"/>
<feature type="chain" id="PRO_5041669994" evidence="1">
    <location>
        <begin position="24"/>
        <end position="439"/>
    </location>
</feature>